<dbReference type="AlphaFoldDB" id="A0A0G1VAT0"/>
<evidence type="ECO:0008006" key="4">
    <source>
        <dbReference type="Google" id="ProtNLM"/>
    </source>
</evidence>
<comment type="caution">
    <text evidence="2">The sequence shown here is derived from an EMBL/GenBank/DDBJ whole genome shotgun (WGS) entry which is preliminary data.</text>
</comment>
<keyword evidence="1" id="KW-1133">Transmembrane helix</keyword>
<keyword evidence="1" id="KW-0812">Transmembrane</keyword>
<sequence>MTWALKRQILYVLALILFSAGLAFLLAYPKLNKAPSCEDSKQNGTETGTDCGGQCARACIAEVDDISVLWARAFRVIPGRYNAVAYIANHNKNSAVQKINYRFRFGDKNNIYIGKREGSTFIPPGGNFAIFEPAIGVGNSVPVYTTFEFTEAPNWFKAPKDKLDQLKVLVSNIELSPDSATPRLSATVKNSSPFTVPNLNVVAILYDADDNAVSASSTYISSLAPLASAALNFTWLEPFSAPVVATEIIPIYDIFSVKLE</sequence>
<reference evidence="2 3" key="1">
    <citation type="journal article" date="2015" name="Nature">
        <title>rRNA introns, odd ribosomes, and small enigmatic genomes across a large radiation of phyla.</title>
        <authorList>
            <person name="Brown C.T."/>
            <person name="Hug L.A."/>
            <person name="Thomas B.C."/>
            <person name="Sharon I."/>
            <person name="Castelle C.J."/>
            <person name="Singh A."/>
            <person name="Wilkins M.J."/>
            <person name="Williams K.H."/>
            <person name="Banfield J.F."/>
        </authorList>
    </citation>
    <scope>NUCLEOTIDE SEQUENCE [LARGE SCALE GENOMIC DNA]</scope>
</reference>
<feature type="transmembrane region" description="Helical" evidence="1">
    <location>
        <begin position="9"/>
        <end position="28"/>
    </location>
</feature>
<dbReference type="InterPro" id="IPR047676">
    <property type="entry name" value="FxLYD_dom"/>
</dbReference>
<dbReference type="NCBIfam" id="NF038353">
    <property type="entry name" value="FxLYD_dom"/>
    <property type="match status" value="1"/>
</dbReference>
<organism evidence="2 3">
    <name type="scientific">Candidatus Nomurabacteria bacterium GW2011_GWB1_47_6</name>
    <dbReference type="NCBI Taxonomy" id="1618749"/>
    <lineage>
        <taxon>Bacteria</taxon>
        <taxon>Candidatus Nomuraibacteriota</taxon>
    </lineage>
</organism>
<keyword evidence="1" id="KW-0472">Membrane</keyword>
<accession>A0A0G1VAT0</accession>
<evidence type="ECO:0000256" key="1">
    <source>
        <dbReference type="SAM" id="Phobius"/>
    </source>
</evidence>
<proteinExistence type="predicted"/>
<dbReference type="EMBL" id="LCOJ01000017">
    <property type="protein sequence ID" value="KKU75298.1"/>
    <property type="molecule type" value="Genomic_DNA"/>
</dbReference>
<protein>
    <recommendedName>
        <fullName evidence="4">Glucose/sorbosone dehydrogenase</fullName>
    </recommendedName>
</protein>
<evidence type="ECO:0000313" key="3">
    <source>
        <dbReference type="Proteomes" id="UP000034879"/>
    </source>
</evidence>
<gene>
    <name evidence="2" type="ORF">UY01_C0017G0014</name>
</gene>
<name>A0A0G1VAT0_9BACT</name>
<evidence type="ECO:0000313" key="2">
    <source>
        <dbReference type="EMBL" id="KKU75298.1"/>
    </source>
</evidence>
<dbReference type="Proteomes" id="UP000034879">
    <property type="component" value="Unassembled WGS sequence"/>
</dbReference>